<dbReference type="GO" id="GO:0051285">
    <property type="term" value="C:cell cortex of cell tip"/>
    <property type="evidence" value="ECO:0007669"/>
    <property type="project" value="TreeGrafter"/>
</dbReference>
<feature type="compositionally biased region" description="Polar residues" evidence="5">
    <location>
        <begin position="338"/>
        <end position="348"/>
    </location>
</feature>
<dbReference type="PROSITE" id="PS01346">
    <property type="entry name" value="CLAUDIN"/>
    <property type="match status" value="1"/>
</dbReference>
<name>A0A136J1N1_9PEZI</name>
<dbReference type="PANTHER" id="PTHR28019">
    <property type="entry name" value="CELL MEMBRANE PROTEIN YLR413W-RELATED"/>
    <property type="match status" value="1"/>
</dbReference>
<dbReference type="InterPro" id="IPR052413">
    <property type="entry name" value="SUR7_domain"/>
</dbReference>
<feature type="compositionally biased region" description="Basic and acidic residues" evidence="5">
    <location>
        <begin position="9"/>
        <end position="34"/>
    </location>
</feature>
<dbReference type="FunCoup" id="A0A136J1N1">
    <property type="interactions" value="57"/>
</dbReference>
<evidence type="ECO:0000313" key="6">
    <source>
        <dbReference type="EMBL" id="KXJ91111.1"/>
    </source>
</evidence>
<feature type="region of interest" description="Disordered" evidence="5">
    <location>
        <begin position="1"/>
        <end position="41"/>
    </location>
</feature>
<keyword evidence="4" id="KW-0472">Membrane</keyword>
<keyword evidence="3" id="KW-1133">Transmembrane helix</keyword>
<dbReference type="InParanoid" id="A0A136J1N1"/>
<evidence type="ECO:0000256" key="1">
    <source>
        <dbReference type="ARBA" id="ARBA00004141"/>
    </source>
</evidence>
<feature type="compositionally biased region" description="Basic residues" evidence="5">
    <location>
        <begin position="323"/>
        <end position="337"/>
    </location>
</feature>
<dbReference type="OrthoDB" id="2327445at2759"/>
<dbReference type="STRING" id="196109.A0A136J1N1"/>
<reference evidence="7" key="1">
    <citation type="submission" date="2016-02" db="EMBL/GenBank/DDBJ databases">
        <title>Draft genome sequence of Microdochium bolleyi, a fungal endophyte of beachgrass.</title>
        <authorList>
            <consortium name="DOE Joint Genome Institute"/>
            <person name="David A.S."/>
            <person name="May G."/>
            <person name="Haridas S."/>
            <person name="Lim J."/>
            <person name="Wang M."/>
            <person name="Labutti K."/>
            <person name="Lipzen A."/>
            <person name="Barry K."/>
            <person name="Grigoriev I.V."/>
        </authorList>
    </citation>
    <scope>NUCLEOTIDE SEQUENCE [LARGE SCALE GENOMIC DNA]</scope>
    <source>
        <strain evidence="7">J235TASD1</strain>
    </source>
</reference>
<dbReference type="Proteomes" id="UP000070501">
    <property type="component" value="Unassembled WGS sequence"/>
</dbReference>
<dbReference type="GO" id="GO:0031505">
    <property type="term" value="P:fungal-type cell wall organization"/>
    <property type="evidence" value="ECO:0007669"/>
    <property type="project" value="TreeGrafter"/>
</dbReference>
<accession>A0A136J1N1</accession>
<evidence type="ECO:0000256" key="2">
    <source>
        <dbReference type="ARBA" id="ARBA00022692"/>
    </source>
</evidence>
<keyword evidence="2" id="KW-0812">Transmembrane</keyword>
<comment type="subcellular location">
    <subcellularLocation>
        <location evidence="1">Membrane</location>
        <topology evidence="1">Multi-pass membrane protein</topology>
    </subcellularLocation>
</comment>
<protein>
    <submittedName>
        <fullName evidence="6">SUR7/PalI family-domain-containing protein</fullName>
    </submittedName>
</protein>
<dbReference type="InterPro" id="IPR009571">
    <property type="entry name" value="SUR7/Rim9-like_fungi"/>
</dbReference>
<feature type="region of interest" description="Disordered" evidence="5">
    <location>
        <begin position="297"/>
        <end position="348"/>
    </location>
</feature>
<dbReference type="Pfam" id="PF06687">
    <property type="entry name" value="SUR7"/>
    <property type="match status" value="1"/>
</dbReference>
<dbReference type="AlphaFoldDB" id="A0A136J1N1"/>
<dbReference type="PANTHER" id="PTHR28019:SF2">
    <property type="entry name" value="CELL MEMBRANE PROTEIN YLR413W-RELATED"/>
    <property type="match status" value="1"/>
</dbReference>
<dbReference type="EMBL" id="KQ964251">
    <property type="protein sequence ID" value="KXJ91111.1"/>
    <property type="molecule type" value="Genomic_DNA"/>
</dbReference>
<evidence type="ECO:0000256" key="3">
    <source>
        <dbReference type="ARBA" id="ARBA00022989"/>
    </source>
</evidence>
<gene>
    <name evidence="6" type="ORF">Micbo1qcDRAFT_69534</name>
</gene>
<evidence type="ECO:0000313" key="7">
    <source>
        <dbReference type="Proteomes" id="UP000070501"/>
    </source>
</evidence>
<dbReference type="InterPro" id="IPR017974">
    <property type="entry name" value="Claudin_CS"/>
</dbReference>
<organism evidence="6 7">
    <name type="scientific">Microdochium bolleyi</name>
    <dbReference type="NCBI Taxonomy" id="196109"/>
    <lineage>
        <taxon>Eukaryota</taxon>
        <taxon>Fungi</taxon>
        <taxon>Dikarya</taxon>
        <taxon>Ascomycota</taxon>
        <taxon>Pezizomycotina</taxon>
        <taxon>Sordariomycetes</taxon>
        <taxon>Xylariomycetidae</taxon>
        <taxon>Xylariales</taxon>
        <taxon>Microdochiaceae</taxon>
        <taxon>Microdochium</taxon>
    </lineage>
</organism>
<sequence>MAGFRFRKRGADTQDHRDSDSSATRTEHHSHGNETGHGYSTTEIKQATKTRRNAIIFASICYALAVVFLIVVEVGNTPGSGPHQKLYFFKLDLTNIIAQALPPGLTLTNSIARTLGLHDFYQVGLWNYCEGYNNEGITNCSQPTTMYWFNPVEILLSQLFAGASIALPSEVNEILGYLQLASNIMFGCFLAAACLSFVMIFASFVVLQSRLWSGFMSVVALLDALLIIVGSAVGTAMGIIARYALSSQPELNVKAELGISMYVMMWISALFAVLAFFVHAGMCCCCTSRRDIRSGRRNIRGKHGRGDGVANDYGEASTSTEKKSHKPHLPKFTRSYRQKTNSNTSTSV</sequence>
<evidence type="ECO:0000256" key="5">
    <source>
        <dbReference type="SAM" id="MobiDB-lite"/>
    </source>
</evidence>
<dbReference type="GO" id="GO:0005886">
    <property type="term" value="C:plasma membrane"/>
    <property type="evidence" value="ECO:0007669"/>
    <property type="project" value="InterPro"/>
</dbReference>
<keyword evidence="7" id="KW-1185">Reference proteome</keyword>
<proteinExistence type="predicted"/>
<evidence type="ECO:0000256" key="4">
    <source>
        <dbReference type="ARBA" id="ARBA00023136"/>
    </source>
</evidence>